<feature type="compositionally biased region" description="Polar residues" evidence="6">
    <location>
        <begin position="647"/>
        <end position="662"/>
    </location>
</feature>
<organism evidence="8 9">
    <name type="scientific">Lecanosticta acicola</name>
    <dbReference type="NCBI Taxonomy" id="111012"/>
    <lineage>
        <taxon>Eukaryota</taxon>
        <taxon>Fungi</taxon>
        <taxon>Dikarya</taxon>
        <taxon>Ascomycota</taxon>
        <taxon>Pezizomycotina</taxon>
        <taxon>Dothideomycetes</taxon>
        <taxon>Dothideomycetidae</taxon>
        <taxon>Mycosphaerellales</taxon>
        <taxon>Mycosphaerellaceae</taxon>
        <taxon>Lecanosticta</taxon>
    </lineage>
</organism>
<evidence type="ECO:0000259" key="7">
    <source>
        <dbReference type="PROSITE" id="PS50076"/>
    </source>
</evidence>
<feature type="region of interest" description="Disordered" evidence="6">
    <location>
        <begin position="83"/>
        <end position="662"/>
    </location>
</feature>
<sequence length="662" mass="75106">MGSPLPPDPYLALGVSKTATTDQVKKTHRKLVLKCHPDKVTDPAAKLAASDQFHKIQTAYEILVDEERRARYDAQVRLAELRKEAMERQGSGKPRSRESRAAPSPYKSSSESVPRSAYPGRSSEGRAPEGRASERVAPQYEERRPSFATDYFDQPPRATARKEPEYQRSWRRSTHDTKEKTRTSTRESKEAQKEKEREKRREAARKAEQEARRERDRKHNATYAEDDSDSDSDEYTRRSRRMREEDEARRAKEAYREQAYKQKQEASSNGGYFDERTRKMFTTTADAWDYIRSSRGRQRPESERRPSPVRMGSSKDKTEYVEQRGGRPAVVMRRASQRPKTATRDSEDSKKASSRESNRKSSPEANEEPTRRPPTLNQSKSSPAGLHIPPPSEKPRSQSLQHDTDSVADIPKVKRSETMPHGPGSRRTENAAPPKTSNSRPTEIVEGLATPAATPTEHNGPAEPNSTKVNYGRQYADDREYPTPDGYRTEAREPASRPNSTRKSTRSPSPIKEARESRDPRDSREDRRERPEKARAASSRYSAAPQQQPPPNLRSTSYVYTPGQGVAEGGYERSRPSNGRGADPRDPRGYPDRLYGEVRATGSPRQRYSAYEALEEDNVRQQRPVRPESIRAASGYSSYKRGDRPTFSRSGSSNPIYTSARA</sequence>
<dbReference type="InterPro" id="IPR001623">
    <property type="entry name" value="DnaJ_domain"/>
</dbReference>
<feature type="compositionally biased region" description="Basic and acidic residues" evidence="6">
    <location>
        <begin position="617"/>
        <end position="629"/>
    </location>
</feature>
<gene>
    <name evidence="8" type="ORF">LECACI_7A007744</name>
</gene>
<proteinExistence type="predicted"/>
<feature type="domain" description="J" evidence="7">
    <location>
        <begin position="8"/>
        <end position="76"/>
    </location>
</feature>
<dbReference type="InterPro" id="IPR018253">
    <property type="entry name" value="DnaJ_domain_CS"/>
</dbReference>
<dbReference type="Pfam" id="PF00226">
    <property type="entry name" value="DnaJ"/>
    <property type="match status" value="1"/>
</dbReference>
<evidence type="ECO:0000313" key="8">
    <source>
        <dbReference type="EMBL" id="CAK4032586.1"/>
    </source>
</evidence>
<feature type="compositionally biased region" description="Basic and acidic residues" evidence="6">
    <location>
        <begin position="582"/>
        <end position="596"/>
    </location>
</feature>
<dbReference type="PRINTS" id="PR00625">
    <property type="entry name" value="JDOMAIN"/>
</dbReference>
<feature type="compositionally biased region" description="Basic and acidic residues" evidence="6">
    <location>
        <begin position="313"/>
        <end position="325"/>
    </location>
</feature>
<evidence type="ECO:0000256" key="4">
    <source>
        <dbReference type="ARBA" id="ARBA00023186"/>
    </source>
</evidence>
<evidence type="ECO:0000256" key="3">
    <source>
        <dbReference type="ARBA" id="ARBA00022490"/>
    </source>
</evidence>
<evidence type="ECO:0000256" key="1">
    <source>
        <dbReference type="ARBA" id="ARBA00004123"/>
    </source>
</evidence>
<dbReference type="PROSITE" id="PS50076">
    <property type="entry name" value="DNAJ_2"/>
    <property type="match status" value="1"/>
</dbReference>
<feature type="compositionally biased region" description="Basic and acidic residues" evidence="6">
    <location>
        <begin position="342"/>
        <end position="362"/>
    </location>
</feature>
<feature type="compositionally biased region" description="Basic and acidic residues" evidence="6">
    <location>
        <begin position="512"/>
        <end position="535"/>
    </location>
</feature>
<dbReference type="InterPro" id="IPR052094">
    <property type="entry name" value="Pre-mRNA-splicing_ERAD"/>
</dbReference>
<keyword evidence="3" id="KW-0963">Cytoplasm</keyword>
<dbReference type="GO" id="GO:0005681">
    <property type="term" value="C:spliceosomal complex"/>
    <property type="evidence" value="ECO:0007669"/>
    <property type="project" value="TreeGrafter"/>
</dbReference>
<dbReference type="PANTHER" id="PTHR44313">
    <property type="entry name" value="DNAJ HOMOLOG SUBFAMILY C MEMBER 17"/>
    <property type="match status" value="1"/>
</dbReference>
<comment type="caution">
    <text evidence="8">The sequence shown here is derived from an EMBL/GenBank/DDBJ whole genome shotgun (WGS) entry which is preliminary data.</text>
</comment>
<protein>
    <recommendedName>
        <fullName evidence="7">J domain-containing protein</fullName>
    </recommendedName>
</protein>
<dbReference type="GO" id="GO:0005737">
    <property type="term" value="C:cytoplasm"/>
    <property type="evidence" value="ECO:0007669"/>
    <property type="project" value="UniProtKB-SubCell"/>
</dbReference>
<feature type="compositionally biased region" description="Basic and acidic residues" evidence="6">
    <location>
        <begin position="234"/>
        <end position="264"/>
    </location>
</feature>
<feature type="compositionally biased region" description="Low complexity" evidence="6">
    <location>
        <begin position="536"/>
        <end position="546"/>
    </location>
</feature>
<dbReference type="GO" id="GO:0000390">
    <property type="term" value="P:spliceosomal complex disassembly"/>
    <property type="evidence" value="ECO:0007669"/>
    <property type="project" value="TreeGrafter"/>
</dbReference>
<keyword evidence="9" id="KW-1185">Reference proteome</keyword>
<feature type="compositionally biased region" description="Basic and acidic residues" evidence="6">
    <location>
        <begin position="475"/>
        <end position="495"/>
    </location>
</feature>
<dbReference type="SUPFAM" id="SSF46565">
    <property type="entry name" value="Chaperone J-domain"/>
    <property type="match status" value="1"/>
</dbReference>
<dbReference type="InterPro" id="IPR036869">
    <property type="entry name" value="J_dom_sf"/>
</dbReference>
<evidence type="ECO:0000313" key="9">
    <source>
        <dbReference type="Proteomes" id="UP001296104"/>
    </source>
</evidence>
<dbReference type="PANTHER" id="PTHR44313:SF1">
    <property type="entry name" value="DNAJ HOMOLOG SUBFAMILY C MEMBER 17"/>
    <property type="match status" value="1"/>
</dbReference>
<dbReference type="Gene3D" id="1.10.287.110">
    <property type="entry name" value="DnaJ domain"/>
    <property type="match status" value="1"/>
</dbReference>
<keyword evidence="5" id="KW-0539">Nucleus</keyword>
<dbReference type="AlphaFoldDB" id="A0AAI9EC41"/>
<feature type="compositionally biased region" description="Polar residues" evidence="6">
    <location>
        <begin position="497"/>
        <end position="508"/>
    </location>
</feature>
<evidence type="ECO:0000256" key="2">
    <source>
        <dbReference type="ARBA" id="ARBA00004496"/>
    </source>
</evidence>
<keyword evidence="4" id="KW-0143">Chaperone</keyword>
<accession>A0AAI9EC41</accession>
<dbReference type="SMART" id="SM00271">
    <property type="entry name" value="DnaJ"/>
    <property type="match status" value="1"/>
</dbReference>
<dbReference type="CDD" id="cd06257">
    <property type="entry name" value="DnaJ"/>
    <property type="match status" value="1"/>
</dbReference>
<reference evidence="8" key="1">
    <citation type="submission" date="2023-11" db="EMBL/GenBank/DDBJ databases">
        <authorList>
            <person name="Alioto T."/>
            <person name="Alioto T."/>
            <person name="Gomez Garrido J."/>
        </authorList>
    </citation>
    <scope>NUCLEOTIDE SEQUENCE</scope>
</reference>
<evidence type="ECO:0000256" key="6">
    <source>
        <dbReference type="SAM" id="MobiDB-lite"/>
    </source>
</evidence>
<dbReference type="EMBL" id="CAVMBE010000066">
    <property type="protein sequence ID" value="CAK4032586.1"/>
    <property type="molecule type" value="Genomic_DNA"/>
</dbReference>
<comment type="subcellular location">
    <subcellularLocation>
        <location evidence="2">Cytoplasm</location>
    </subcellularLocation>
    <subcellularLocation>
        <location evidence="1">Nucleus</location>
    </subcellularLocation>
</comment>
<feature type="compositionally biased region" description="Basic and acidic residues" evidence="6">
    <location>
        <begin position="123"/>
        <end position="145"/>
    </location>
</feature>
<dbReference type="Proteomes" id="UP001296104">
    <property type="component" value="Unassembled WGS sequence"/>
</dbReference>
<dbReference type="PROSITE" id="PS00636">
    <property type="entry name" value="DNAJ_1"/>
    <property type="match status" value="1"/>
</dbReference>
<evidence type="ECO:0000256" key="5">
    <source>
        <dbReference type="ARBA" id="ARBA00023242"/>
    </source>
</evidence>
<feature type="compositionally biased region" description="Basic and acidic residues" evidence="6">
    <location>
        <begin position="160"/>
        <end position="219"/>
    </location>
</feature>
<feature type="compositionally biased region" description="Acidic residues" evidence="6">
    <location>
        <begin position="224"/>
        <end position="233"/>
    </location>
</feature>
<name>A0AAI9EC41_9PEZI</name>